<sequence length="80" mass="8453">MDGGPEGGAGFVILLPDTILMAGALLEAPPAPTPGPGRNRRIAREDASNMEGISKRRASPEGERRPTNAPPQTSLIKERH</sequence>
<gene>
    <name evidence="2" type="ORF">BLTE_27490</name>
</gene>
<dbReference type="AlphaFoldDB" id="A0A348G3D1"/>
<evidence type="ECO:0000313" key="2">
    <source>
        <dbReference type="EMBL" id="BBF94064.1"/>
    </source>
</evidence>
<proteinExistence type="predicted"/>
<evidence type="ECO:0000313" key="3">
    <source>
        <dbReference type="Proteomes" id="UP000266934"/>
    </source>
</evidence>
<feature type="compositionally biased region" description="Polar residues" evidence="1">
    <location>
        <begin position="70"/>
        <end position="80"/>
    </location>
</feature>
<dbReference type="KEGG" id="blag:BLTE_27490"/>
<name>A0A348G3D1_9HYPH</name>
<feature type="region of interest" description="Disordered" evidence="1">
    <location>
        <begin position="27"/>
        <end position="80"/>
    </location>
</feature>
<accession>A0A348G3D1</accession>
<reference evidence="2 3" key="1">
    <citation type="submission" date="2018-08" db="EMBL/GenBank/DDBJ databases">
        <title>Complete genome sequencing of Blastochloris tepida GI.</title>
        <authorList>
            <person name="Tsukatani Y."/>
            <person name="Mori H."/>
        </authorList>
    </citation>
    <scope>NUCLEOTIDE SEQUENCE [LARGE SCALE GENOMIC DNA]</scope>
    <source>
        <strain evidence="2 3">GI</strain>
    </source>
</reference>
<evidence type="ECO:0000256" key="1">
    <source>
        <dbReference type="SAM" id="MobiDB-lite"/>
    </source>
</evidence>
<dbReference type="Proteomes" id="UP000266934">
    <property type="component" value="Chromosome"/>
</dbReference>
<protein>
    <submittedName>
        <fullName evidence="2">Uncharacterized protein</fullName>
    </submittedName>
</protein>
<keyword evidence="3" id="KW-1185">Reference proteome</keyword>
<dbReference type="EMBL" id="AP018907">
    <property type="protein sequence ID" value="BBF94064.1"/>
    <property type="molecule type" value="Genomic_DNA"/>
</dbReference>
<organism evidence="2 3">
    <name type="scientific">Blastochloris tepida</name>
    <dbReference type="NCBI Taxonomy" id="2233851"/>
    <lineage>
        <taxon>Bacteria</taxon>
        <taxon>Pseudomonadati</taxon>
        <taxon>Pseudomonadota</taxon>
        <taxon>Alphaproteobacteria</taxon>
        <taxon>Hyphomicrobiales</taxon>
        <taxon>Blastochloridaceae</taxon>
        <taxon>Blastochloris</taxon>
    </lineage>
</organism>